<protein>
    <submittedName>
        <fullName evidence="7">Peptide ABC transporter substrate-binding protein</fullName>
    </submittedName>
</protein>
<evidence type="ECO:0000259" key="6">
    <source>
        <dbReference type="Pfam" id="PF00496"/>
    </source>
</evidence>
<dbReference type="InterPro" id="IPR039424">
    <property type="entry name" value="SBP_5"/>
</dbReference>
<dbReference type="GO" id="GO:0015833">
    <property type="term" value="P:peptide transport"/>
    <property type="evidence" value="ECO:0007669"/>
    <property type="project" value="TreeGrafter"/>
</dbReference>
<accession>A0A8G1EEV3</accession>
<dbReference type="PANTHER" id="PTHR30290:SF10">
    <property type="entry name" value="PERIPLASMIC OLIGOPEPTIDE-BINDING PROTEIN-RELATED"/>
    <property type="match status" value="1"/>
</dbReference>
<dbReference type="CDD" id="cd08504">
    <property type="entry name" value="PBP2_OppA"/>
    <property type="match status" value="1"/>
</dbReference>
<dbReference type="GO" id="GO:1904680">
    <property type="term" value="F:peptide transmembrane transporter activity"/>
    <property type="evidence" value="ECO:0007669"/>
    <property type="project" value="TreeGrafter"/>
</dbReference>
<evidence type="ECO:0000256" key="5">
    <source>
        <dbReference type="SAM" id="SignalP"/>
    </source>
</evidence>
<dbReference type="AlphaFoldDB" id="A0A8G1EEV3"/>
<organism evidence="7 8">
    <name type="scientific">Neotabrizicola shimadae</name>
    <dbReference type="NCBI Taxonomy" id="2807096"/>
    <lineage>
        <taxon>Bacteria</taxon>
        <taxon>Pseudomonadati</taxon>
        <taxon>Pseudomonadota</taxon>
        <taxon>Alphaproteobacteria</taxon>
        <taxon>Rhodobacterales</taxon>
        <taxon>Paracoccaceae</taxon>
        <taxon>Neotabrizicola</taxon>
    </lineage>
</organism>
<name>A0A8G1EEV3_9RHOB</name>
<evidence type="ECO:0000313" key="8">
    <source>
        <dbReference type="Proteomes" id="UP000826300"/>
    </source>
</evidence>
<dbReference type="Proteomes" id="UP000826300">
    <property type="component" value="Chromosome"/>
</dbReference>
<dbReference type="InterPro" id="IPR023765">
    <property type="entry name" value="SBP_5_CS"/>
</dbReference>
<dbReference type="PROSITE" id="PS01040">
    <property type="entry name" value="SBP_BACTERIAL_5"/>
    <property type="match status" value="1"/>
</dbReference>
<dbReference type="KEGG" id="nsm:JO391_09905"/>
<dbReference type="PANTHER" id="PTHR30290">
    <property type="entry name" value="PERIPLASMIC BINDING COMPONENT OF ABC TRANSPORTER"/>
    <property type="match status" value="1"/>
</dbReference>
<dbReference type="PIRSF" id="PIRSF002741">
    <property type="entry name" value="MppA"/>
    <property type="match status" value="1"/>
</dbReference>
<dbReference type="EMBL" id="CP069370">
    <property type="protein sequence ID" value="QYZ71773.1"/>
    <property type="molecule type" value="Genomic_DNA"/>
</dbReference>
<comment type="similarity">
    <text evidence="2">Belongs to the bacterial solute-binding protein 5 family.</text>
</comment>
<evidence type="ECO:0000256" key="1">
    <source>
        <dbReference type="ARBA" id="ARBA00004418"/>
    </source>
</evidence>
<dbReference type="InterPro" id="IPR030678">
    <property type="entry name" value="Peptide/Ni-bd"/>
</dbReference>
<feature type="domain" description="Solute-binding protein family 5" evidence="6">
    <location>
        <begin position="72"/>
        <end position="453"/>
    </location>
</feature>
<keyword evidence="8" id="KW-1185">Reference proteome</keyword>
<evidence type="ECO:0000313" key="7">
    <source>
        <dbReference type="EMBL" id="QYZ71773.1"/>
    </source>
</evidence>
<dbReference type="Pfam" id="PF00496">
    <property type="entry name" value="SBP_bac_5"/>
    <property type="match status" value="1"/>
</dbReference>
<feature type="signal peptide" evidence="5">
    <location>
        <begin position="1"/>
        <end position="26"/>
    </location>
</feature>
<sequence>MRKILGAALSGLVLAAALSFGGMASAQSDGVLDRGVGSEWSSLDPHVNFDAAAGWIQADAYEGLVNFDGTGKVIPGAAESWEVSADGKTYTFHLREGLKWSNGDPLVAQDFVNGVLRTLNPDTASEKGYYFYSTIQIKGAEALANGETKDASTLGMTAPDDRTVVIEMNTPAPHMLDLMGSFQVSPLHTPSFAASGAGVFIDPAKVVSNGAYVIKEVVPQSHVLLEKNPNYWDAANVQIPQVRYLVTEDVSTELKRFQAGEIDVTYDIPVNQIDQLKADMPDEVVIGPSTEVTYYSFNLNRPPMDNIDVRRALTLAIDREVLQEKIVKGGAIPSYSYAGGFDPEYKGPQIAEATMTQGERDALAQELLAKAGYGPDNPLKVTIVTTVAEDRIRLAQGISLMWKKTLGVETEVNSMERKAWLDAFYAGDWDVFADNLVGDFAGPETFLSYMRPSAEPGYNWVKPEYDAAMDKAAALPDKPSRYVALAEAEAILLNDYIFAPIAIEPSRRLVSPKVKGWSNSAAGYNNSQFLSLE</sequence>
<dbReference type="Gene3D" id="3.90.76.10">
    <property type="entry name" value="Dipeptide-binding Protein, Domain 1"/>
    <property type="match status" value="1"/>
</dbReference>
<keyword evidence="3" id="KW-0813">Transport</keyword>
<dbReference type="InterPro" id="IPR000914">
    <property type="entry name" value="SBP_5_dom"/>
</dbReference>
<dbReference type="FunFam" id="3.90.76.10:FF:000001">
    <property type="entry name" value="Oligopeptide ABC transporter substrate-binding protein"/>
    <property type="match status" value="1"/>
</dbReference>
<dbReference type="RefSeq" id="WP_220664369.1">
    <property type="nucleotide sequence ID" value="NZ_CP069370.1"/>
</dbReference>
<dbReference type="Gene3D" id="3.10.105.10">
    <property type="entry name" value="Dipeptide-binding Protein, Domain 3"/>
    <property type="match status" value="1"/>
</dbReference>
<dbReference type="SUPFAM" id="SSF53850">
    <property type="entry name" value="Periplasmic binding protein-like II"/>
    <property type="match status" value="1"/>
</dbReference>
<keyword evidence="4 5" id="KW-0732">Signal</keyword>
<dbReference type="GO" id="GO:0043190">
    <property type="term" value="C:ATP-binding cassette (ABC) transporter complex"/>
    <property type="evidence" value="ECO:0007669"/>
    <property type="project" value="InterPro"/>
</dbReference>
<dbReference type="Gene3D" id="3.40.190.10">
    <property type="entry name" value="Periplasmic binding protein-like II"/>
    <property type="match status" value="1"/>
</dbReference>
<reference evidence="7" key="1">
    <citation type="submission" date="2021-02" db="EMBL/GenBank/DDBJ databases">
        <title>Rhodobacter shimadae sp. nov., an aerobic anoxygenic phototrophic bacterium isolated from a hot spring.</title>
        <authorList>
            <person name="Muramatsu S."/>
            <person name="Haruta S."/>
            <person name="Hirose S."/>
            <person name="Hanada S."/>
        </authorList>
    </citation>
    <scope>NUCLEOTIDE SEQUENCE</scope>
    <source>
        <strain evidence="7">N10</strain>
    </source>
</reference>
<proteinExistence type="inferred from homology"/>
<evidence type="ECO:0000256" key="2">
    <source>
        <dbReference type="ARBA" id="ARBA00005695"/>
    </source>
</evidence>
<dbReference type="GO" id="GO:0030288">
    <property type="term" value="C:outer membrane-bounded periplasmic space"/>
    <property type="evidence" value="ECO:0007669"/>
    <property type="project" value="TreeGrafter"/>
</dbReference>
<comment type="subcellular location">
    <subcellularLocation>
        <location evidence="1">Periplasm</location>
    </subcellularLocation>
</comment>
<evidence type="ECO:0000256" key="4">
    <source>
        <dbReference type="ARBA" id="ARBA00022729"/>
    </source>
</evidence>
<feature type="chain" id="PRO_5034668935" evidence="5">
    <location>
        <begin position="27"/>
        <end position="533"/>
    </location>
</feature>
<evidence type="ECO:0000256" key="3">
    <source>
        <dbReference type="ARBA" id="ARBA00022448"/>
    </source>
</evidence>
<gene>
    <name evidence="7" type="ORF">JO391_09905</name>
</gene>